<feature type="domain" description="Protein kinase" evidence="8">
    <location>
        <begin position="59"/>
        <end position="341"/>
    </location>
</feature>
<feature type="binding site" evidence="7">
    <location>
        <position position="96"/>
    </location>
    <ligand>
        <name>ATP</name>
        <dbReference type="ChEBI" id="CHEBI:30616"/>
    </ligand>
</feature>
<feature type="binding site" evidence="7">
    <location>
        <begin position="202"/>
        <end position="203"/>
    </location>
    <ligand>
        <name>ATP</name>
        <dbReference type="ChEBI" id="CHEBI:30616"/>
    </ligand>
</feature>
<keyword evidence="1" id="KW-0723">Serine/threonine-protein kinase</keyword>
<reference evidence="9" key="1">
    <citation type="submission" date="2021-02" db="EMBL/GenBank/DDBJ databases">
        <title>First Annotated Genome of the Yellow-green Alga Tribonema minus.</title>
        <authorList>
            <person name="Mahan K.M."/>
        </authorList>
    </citation>
    <scope>NUCLEOTIDE SEQUENCE</scope>
    <source>
        <strain evidence="9">UTEX B ZZ1240</strain>
    </source>
</reference>
<feature type="active site" description="Proton acceptor" evidence="6">
    <location>
        <position position="198"/>
    </location>
</feature>
<evidence type="ECO:0000259" key="8">
    <source>
        <dbReference type="PROSITE" id="PS50011"/>
    </source>
</evidence>
<evidence type="ECO:0000313" key="10">
    <source>
        <dbReference type="Proteomes" id="UP000664859"/>
    </source>
</evidence>
<protein>
    <submittedName>
        <fullName evidence="9">Kinase-like domain-containing protein</fullName>
    </submittedName>
</protein>
<keyword evidence="3 7" id="KW-0547">Nucleotide-binding</keyword>
<dbReference type="PROSITE" id="PS00109">
    <property type="entry name" value="PROTEIN_KINASE_TYR"/>
    <property type="match status" value="1"/>
</dbReference>
<dbReference type="Gene3D" id="1.10.510.10">
    <property type="entry name" value="Transferase(Phosphotransferase) domain 1"/>
    <property type="match status" value="1"/>
</dbReference>
<gene>
    <name evidence="9" type="ORF">JKP88DRAFT_261260</name>
</gene>
<dbReference type="Pfam" id="PF00069">
    <property type="entry name" value="Pkinase"/>
    <property type="match status" value="1"/>
</dbReference>
<dbReference type="GO" id="GO:0004674">
    <property type="term" value="F:protein serine/threonine kinase activity"/>
    <property type="evidence" value="ECO:0007669"/>
    <property type="project" value="UniProtKB-KW"/>
</dbReference>
<dbReference type="InterPro" id="IPR030616">
    <property type="entry name" value="Aur-like"/>
</dbReference>
<comment type="caution">
    <text evidence="9">The sequence shown here is derived from an EMBL/GenBank/DDBJ whole genome shotgun (WGS) entry which is preliminary data.</text>
</comment>
<dbReference type="InterPro" id="IPR008266">
    <property type="entry name" value="Tyr_kinase_AS"/>
</dbReference>
<dbReference type="GO" id="GO:0005524">
    <property type="term" value="F:ATP binding"/>
    <property type="evidence" value="ECO:0007669"/>
    <property type="project" value="UniProtKB-KW"/>
</dbReference>
<dbReference type="Proteomes" id="UP000664859">
    <property type="component" value="Unassembled WGS sequence"/>
</dbReference>
<evidence type="ECO:0000256" key="2">
    <source>
        <dbReference type="ARBA" id="ARBA00022679"/>
    </source>
</evidence>
<accession>A0A835YUI9</accession>
<dbReference type="OrthoDB" id="541276at2759"/>
<name>A0A835YUI9_9STRA</name>
<keyword evidence="4 9" id="KW-0418">Kinase</keyword>
<evidence type="ECO:0000256" key="7">
    <source>
        <dbReference type="PIRSR" id="PIRSR630616-2"/>
    </source>
</evidence>
<feature type="binding site" evidence="7">
    <location>
        <position position="216"/>
    </location>
    <ligand>
        <name>ATP</name>
        <dbReference type="ChEBI" id="CHEBI:30616"/>
    </ligand>
</feature>
<dbReference type="InterPro" id="IPR000719">
    <property type="entry name" value="Prot_kinase_dom"/>
</dbReference>
<sequence length="344" mass="38373">MAALAAAEQGEVQLVPAPAFPEPVFEWAKVVPHFPPGLIDEEGQLITGKVLTGSGGKRWELIRCLRDCIHGQVVLAAGFTLSGIDRIYEERHSVVKVLYRDRIENSAIGLLENPYDEIAAMQLIAARGGHPSILPITAALRDENTIYLVLPFCNGGDLFDYVNEGGGLTEEQARPLFRQLADGLAFLQREDIAILHRDMSLENVLMHDGAALLVMDFGMSIRLPRAEEPGVRALIPPQTRRGKRSYMSPEVFAEMPFDAKADVWALGVMCYVMLLRRLPYSWPHGNDQYFQLIAQRHELAVRLQQWGFNVSAEAADLMQRCLMADAQQRPTAAELLQHPWISGH</sequence>
<dbReference type="InterPro" id="IPR011009">
    <property type="entry name" value="Kinase-like_dom_sf"/>
</dbReference>
<evidence type="ECO:0000256" key="3">
    <source>
        <dbReference type="ARBA" id="ARBA00022741"/>
    </source>
</evidence>
<dbReference type="PANTHER" id="PTHR24350">
    <property type="entry name" value="SERINE/THREONINE-PROTEIN KINASE IAL-RELATED"/>
    <property type="match status" value="1"/>
</dbReference>
<proteinExistence type="predicted"/>
<evidence type="ECO:0000313" key="9">
    <source>
        <dbReference type="EMBL" id="KAG5179810.1"/>
    </source>
</evidence>
<keyword evidence="5 7" id="KW-0067">ATP-binding</keyword>
<dbReference type="SUPFAM" id="SSF56112">
    <property type="entry name" value="Protein kinase-like (PK-like)"/>
    <property type="match status" value="1"/>
</dbReference>
<evidence type="ECO:0000256" key="1">
    <source>
        <dbReference type="ARBA" id="ARBA00022527"/>
    </source>
</evidence>
<organism evidence="9 10">
    <name type="scientific">Tribonema minus</name>
    <dbReference type="NCBI Taxonomy" id="303371"/>
    <lineage>
        <taxon>Eukaryota</taxon>
        <taxon>Sar</taxon>
        <taxon>Stramenopiles</taxon>
        <taxon>Ochrophyta</taxon>
        <taxon>PX clade</taxon>
        <taxon>Xanthophyceae</taxon>
        <taxon>Tribonematales</taxon>
        <taxon>Tribonemataceae</taxon>
        <taxon>Tribonema</taxon>
    </lineage>
</organism>
<dbReference type="EMBL" id="JAFCMP010000445">
    <property type="protein sequence ID" value="KAG5179810.1"/>
    <property type="molecule type" value="Genomic_DNA"/>
</dbReference>
<evidence type="ECO:0000256" key="5">
    <source>
        <dbReference type="ARBA" id="ARBA00022840"/>
    </source>
</evidence>
<keyword evidence="2" id="KW-0808">Transferase</keyword>
<dbReference type="PROSITE" id="PS50011">
    <property type="entry name" value="PROTEIN_KINASE_DOM"/>
    <property type="match status" value="1"/>
</dbReference>
<evidence type="ECO:0000256" key="4">
    <source>
        <dbReference type="ARBA" id="ARBA00022777"/>
    </source>
</evidence>
<keyword evidence="10" id="KW-1185">Reference proteome</keyword>
<evidence type="ECO:0000256" key="6">
    <source>
        <dbReference type="PIRSR" id="PIRSR630616-1"/>
    </source>
</evidence>
<dbReference type="AlphaFoldDB" id="A0A835YUI9"/>